<evidence type="ECO:0000313" key="2">
    <source>
        <dbReference type="EMBL" id="SCL15020.1"/>
    </source>
</evidence>
<dbReference type="EMBL" id="FMHU01000001">
    <property type="protein sequence ID" value="SCL15020.1"/>
    <property type="molecule type" value="Genomic_DNA"/>
</dbReference>
<dbReference type="STRING" id="47866.GA0074694_1018"/>
<dbReference type="Pfam" id="PF13730">
    <property type="entry name" value="HTH_36"/>
    <property type="match status" value="1"/>
</dbReference>
<accession>A0A1C6RD38</accession>
<dbReference type="InterPro" id="IPR036388">
    <property type="entry name" value="WH-like_DNA-bd_sf"/>
</dbReference>
<dbReference type="AlphaFoldDB" id="A0A1C6RD38"/>
<evidence type="ECO:0000313" key="3">
    <source>
        <dbReference type="Proteomes" id="UP000198906"/>
    </source>
</evidence>
<reference evidence="3" key="1">
    <citation type="submission" date="2016-06" db="EMBL/GenBank/DDBJ databases">
        <authorList>
            <person name="Varghese N."/>
        </authorList>
    </citation>
    <scope>NUCLEOTIDE SEQUENCE [LARGE SCALE GENOMIC DNA]</scope>
    <source>
        <strain evidence="3">DSM 46123</strain>
    </source>
</reference>
<dbReference type="Proteomes" id="UP000198906">
    <property type="component" value="Unassembled WGS sequence"/>
</dbReference>
<name>A0A1C6RD38_9ACTN</name>
<dbReference type="SUPFAM" id="SSF46785">
    <property type="entry name" value="Winged helix' DNA-binding domain"/>
    <property type="match status" value="1"/>
</dbReference>
<dbReference type="Gene3D" id="1.10.10.10">
    <property type="entry name" value="Winged helix-like DNA-binding domain superfamily/Winged helix DNA-binding domain"/>
    <property type="match status" value="1"/>
</dbReference>
<organism evidence="2 3">
    <name type="scientific">Micromonospora inyonensis</name>
    <dbReference type="NCBI Taxonomy" id="47866"/>
    <lineage>
        <taxon>Bacteria</taxon>
        <taxon>Bacillati</taxon>
        <taxon>Actinomycetota</taxon>
        <taxon>Actinomycetes</taxon>
        <taxon>Micromonosporales</taxon>
        <taxon>Micromonosporaceae</taxon>
        <taxon>Micromonospora</taxon>
    </lineage>
</organism>
<evidence type="ECO:0000256" key="1">
    <source>
        <dbReference type="SAM" id="MobiDB-lite"/>
    </source>
</evidence>
<proteinExistence type="predicted"/>
<feature type="compositionally biased region" description="Basic and acidic residues" evidence="1">
    <location>
        <begin position="148"/>
        <end position="162"/>
    </location>
</feature>
<protein>
    <submittedName>
        <fullName evidence="2">Helix-turn-helix domain-containing protein</fullName>
    </submittedName>
</protein>
<sequence>MSQHVKAALLASKGLSKTDRGVLVAIAAHMNKAGDAWPSVATIAEYADCSERTVQRSIARLINLGRIVWRHVAGRATRTYRLVVAAVRGVTTTGPGVTNQRAEVSDSAAEGATLAVTRSGEESLKGKGSGSAPRDEHGRLAWWQFKRSRTESQRPSYPERRGAALPPPTGTAKCQKPGHEGQPLHNCGPCRGEQNGGGVR</sequence>
<dbReference type="RefSeq" id="WP_176737782.1">
    <property type="nucleotide sequence ID" value="NZ_FMHU01000001.1"/>
</dbReference>
<dbReference type="InterPro" id="IPR036390">
    <property type="entry name" value="WH_DNA-bd_sf"/>
</dbReference>
<feature type="region of interest" description="Disordered" evidence="1">
    <location>
        <begin position="118"/>
        <end position="200"/>
    </location>
</feature>
<keyword evidence="3" id="KW-1185">Reference proteome</keyword>
<gene>
    <name evidence="2" type="ORF">GA0074694_1018</name>
</gene>